<dbReference type="Proteomes" id="UP000466586">
    <property type="component" value="Unassembled WGS sequence"/>
</dbReference>
<sequence length="115" mass="13366">MGQGNLRFVVLVAKRYQNLGMSLMDPIKEGNEGLIRAARRFDNTRGFKFISFAVWWIRQAILSALCRYQRTIRLLMHRQGLLSKARKMSAALEMQLERTRTEEELAGLMELDGEF</sequence>
<gene>
    <name evidence="2" type="ORF">GS399_04755</name>
</gene>
<dbReference type="EMBL" id="WVHT01000002">
    <property type="protein sequence ID" value="MXV50272.1"/>
    <property type="molecule type" value="Genomic_DNA"/>
</dbReference>
<dbReference type="PANTHER" id="PTHR30603">
    <property type="entry name" value="RNA POLYMERASE SIGMA FACTOR RPO"/>
    <property type="match status" value="1"/>
</dbReference>
<keyword evidence="3" id="KW-1185">Reference proteome</keyword>
<feature type="domain" description="RNA polymerase sigma-70 region 2" evidence="1">
    <location>
        <begin position="5"/>
        <end position="70"/>
    </location>
</feature>
<name>A0A7K1Y6S3_9SPHI</name>
<dbReference type="SUPFAM" id="SSF88946">
    <property type="entry name" value="Sigma2 domain of RNA polymerase sigma factors"/>
    <property type="match status" value="1"/>
</dbReference>
<dbReference type="Pfam" id="PF04542">
    <property type="entry name" value="Sigma70_r2"/>
    <property type="match status" value="1"/>
</dbReference>
<dbReference type="RefSeq" id="WP_160843452.1">
    <property type="nucleotide sequence ID" value="NZ_WVHT01000002.1"/>
</dbReference>
<dbReference type="GO" id="GO:0006352">
    <property type="term" value="P:DNA-templated transcription initiation"/>
    <property type="evidence" value="ECO:0007669"/>
    <property type="project" value="InterPro"/>
</dbReference>
<evidence type="ECO:0000313" key="3">
    <source>
        <dbReference type="Proteomes" id="UP000466586"/>
    </source>
</evidence>
<dbReference type="GO" id="GO:0003700">
    <property type="term" value="F:DNA-binding transcription factor activity"/>
    <property type="evidence" value="ECO:0007669"/>
    <property type="project" value="InterPro"/>
</dbReference>
<reference evidence="2 3" key="1">
    <citation type="submission" date="2019-11" db="EMBL/GenBank/DDBJ databases">
        <title>Pedobacter sp. HMF7647 Genome sequencing and assembly.</title>
        <authorList>
            <person name="Kang H."/>
            <person name="Kim H."/>
            <person name="Joh K."/>
        </authorList>
    </citation>
    <scope>NUCLEOTIDE SEQUENCE [LARGE SCALE GENOMIC DNA]</scope>
    <source>
        <strain evidence="2 3">HMF7647</strain>
    </source>
</reference>
<dbReference type="PANTHER" id="PTHR30603:SF47">
    <property type="entry name" value="RNA POLYMERASE SIGMA FACTOR SIGD, CHLOROPLASTIC"/>
    <property type="match status" value="1"/>
</dbReference>
<dbReference type="AlphaFoldDB" id="A0A7K1Y6S3"/>
<proteinExistence type="predicted"/>
<accession>A0A7K1Y6S3</accession>
<dbReference type="InterPro" id="IPR007627">
    <property type="entry name" value="RNA_pol_sigma70_r2"/>
</dbReference>
<dbReference type="InterPro" id="IPR013325">
    <property type="entry name" value="RNA_pol_sigma_r2"/>
</dbReference>
<protein>
    <submittedName>
        <fullName evidence="2">Sigma-70 family RNA polymerase sigma factor</fullName>
    </submittedName>
</protein>
<organism evidence="2 3">
    <name type="scientific">Hufsiella arboris</name>
    <dbReference type="NCBI Taxonomy" id="2695275"/>
    <lineage>
        <taxon>Bacteria</taxon>
        <taxon>Pseudomonadati</taxon>
        <taxon>Bacteroidota</taxon>
        <taxon>Sphingobacteriia</taxon>
        <taxon>Sphingobacteriales</taxon>
        <taxon>Sphingobacteriaceae</taxon>
        <taxon>Hufsiella</taxon>
    </lineage>
</organism>
<evidence type="ECO:0000313" key="2">
    <source>
        <dbReference type="EMBL" id="MXV50272.1"/>
    </source>
</evidence>
<comment type="caution">
    <text evidence="2">The sequence shown here is derived from an EMBL/GenBank/DDBJ whole genome shotgun (WGS) entry which is preliminary data.</text>
</comment>
<evidence type="ECO:0000259" key="1">
    <source>
        <dbReference type="Pfam" id="PF04542"/>
    </source>
</evidence>
<dbReference type="Gene3D" id="1.10.601.10">
    <property type="entry name" value="RNA Polymerase Primary Sigma Factor"/>
    <property type="match status" value="1"/>
</dbReference>
<dbReference type="NCBIfam" id="TIGR02937">
    <property type="entry name" value="sigma70-ECF"/>
    <property type="match status" value="1"/>
</dbReference>
<dbReference type="InterPro" id="IPR014284">
    <property type="entry name" value="RNA_pol_sigma-70_dom"/>
</dbReference>
<dbReference type="InterPro" id="IPR050239">
    <property type="entry name" value="Sigma-70_RNA_pol_init_factors"/>
</dbReference>